<name>A0ABW1YLC6_9GAMM</name>
<sequence length="174" mass="20119">MIDLKLPFWLSGPQLSKLQRAAQRFWGTVEEWLYWPVRQLDPLTCTPGVLELLAWERSVSRFAGEPMSLYRLRVQHAFINAKDAGSVAGMKRIFERLQIGYVEIQERLPDRDWDVIRISLSDAQLADNPDLLMILLRKYGRTCRRYEFEVLTALAVQTRTVHCGHDNGFLAASL</sequence>
<dbReference type="InterPro" id="IPR006521">
    <property type="entry name" value="Tail_protein_I"/>
</dbReference>
<comment type="caution">
    <text evidence="1">The sequence shown here is derived from an EMBL/GenBank/DDBJ whole genome shotgun (WGS) entry which is preliminary data.</text>
</comment>
<evidence type="ECO:0000313" key="1">
    <source>
        <dbReference type="EMBL" id="MFC6633526.1"/>
    </source>
</evidence>
<gene>
    <name evidence="1" type="ORF">ACFQBM_09555</name>
</gene>
<protein>
    <submittedName>
        <fullName evidence="1">Phage tail protein</fullName>
    </submittedName>
</protein>
<reference evidence="2" key="1">
    <citation type="journal article" date="2019" name="Int. J. Syst. Evol. Microbiol.">
        <title>The Global Catalogue of Microorganisms (GCM) 10K type strain sequencing project: providing services to taxonomists for standard genome sequencing and annotation.</title>
        <authorList>
            <consortium name="The Broad Institute Genomics Platform"/>
            <consortium name="The Broad Institute Genome Sequencing Center for Infectious Disease"/>
            <person name="Wu L."/>
            <person name="Ma J."/>
        </authorList>
    </citation>
    <scope>NUCLEOTIDE SEQUENCE [LARGE SCALE GENOMIC DNA]</scope>
    <source>
        <strain evidence="2">CGMCC 1.13718</strain>
    </source>
</reference>
<accession>A0ABW1YLC6</accession>
<dbReference type="EMBL" id="JBHSVR010000001">
    <property type="protein sequence ID" value="MFC6633526.1"/>
    <property type="molecule type" value="Genomic_DNA"/>
</dbReference>
<proteinExistence type="predicted"/>
<organism evidence="1 2">
    <name type="scientific">Microbulbifer taiwanensis</name>
    <dbReference type="NCBI Taxonomy" id="986746"/>
    <lineage>
        <taxon>Bacteria</taxon>
        <taxon>Pseudomonadati</taxon>
        <taxon>Pseudomonadota</taxon>
        <taxon>Gammaproteobacteria</taxon>
        <taxon>Cellvibrionales</taxon>
        <taxon>Microbulbiferaceae</taxon>
        <taxon>Microbulbifer</taxon>
    </lineage>
</organism>
<dbReference type="Proteomes" id="UP001596425">
    <property type="component" value="Unassembled WGS sequence"/>
</dbReference>
<evidence type="ECO:0000313" key="2">
    <source>
        <dbReference type="Proteomes" id="UP001596425"/>
    </source>
</evidence>
<dbReference type="RefSeq" id="WP_193192897.1">
    <property type="nucleotide sequence ID" value="NZ_JACZFR010000035.1"/>
</dbReference>
<keyword evidence="2" id="KW-1185">Reference proteome</keyword>
<dbReference type="Pfam" id="PF09684">
    <property type="entry name" value="Tail_P2_I"/>
    <property type="match status" value="1"/>
</dbReference>